<reference evidence="1" key="1">
    <citation type="submission" date="2022-10" db="EMBL/GenBank/DDBJ databases">
        <title>Complete Genome of Trichothecium roseum strain YXFP-22015, a Plant Pathogen Isolated from Citrus.</title>
        <authorList>
            <person name="Wang Y."/>
            <person name="Zhu L."/>
        </authorList>
    </citation>
    <scope>NUCLEOTIDE SEQUENCE</scope>
    <source>
        <strain evidence="1">YXFP-22015</strain>
    </source>
</reference>
<name>A0ACC0V0F0_9HYPO</name>
<dbReference type="EMBL" id="CM047944">
    <property type="protein sequence ID" value="KAI9899761.1"/>
    <property type="molecule type" value="Genomic_DNA"/>
</dbReference>
<dbReference type="Proteomes" id="UP001163324">
    <property type="component" value="Chromosome 5"/>
</dbReference>
<gene>
    <name evidence="1" type="ORF">N3K66_006222</name>
</gene>
<proteinExistence type="predicted"/>
<protein>
    <submittedName>
        <fullName evidence="1">Uncharacterized protein</fullName>
    </submittedName>
</protein>
<organism evidence="1 2">
    <name type="scientific">Trichothecium roseum</name>
    <dbReference type="NCBI Taxonomy" id="47278"/>
    <lineage>
        <taxon>Eukaryota</taxon>
        <taxon>Fungi</taxon>
        <taxon>Dikarya</taxon>
        <taxon>Ascomycota</taxon>
        <taxon>Pezizomycotina</taxon>
        <taxon>Sordariomycetes</taxon>
        <taxon>Hypocreomycetidae</taxon>
        <taxon>Hypocreales</taxon>
        <taxon>Hypocreales incertae sedis</taxon>
        <taxon>Trichothecium</taxon>
    </lineage>
</organism>
<sequence>MTAATSAAIVASLAGAAMASLGTADGACKLAADPDVYLSPGFGYELDCAPSTGMQTGLMIFVDFPDAPANDDPQNLYAEFLPGAQDWYRTSSFGRLELNVTADTSRFVRMPDAADSYDWDRGLTAEAHYKYIQDAVDAYIAAGAAVSPSDVLYVVPTAAARAISFSPTYMGQITSRSGQQVARKSITFGMDAYDSWGFKVLNHEGGHTMCLPDLYPLPSGPTGQYVGGWDLMGLISGPSPDYFAWNKWRLGWLDDEQFDCVQGGAGSTTHVLSPASDSAGAKTKGVVVKRSETEAVVIEARSDGGNNAGTCAQGVIIYRVSTTTETGKGSIIVYDTTPGSGGCGDDELNDAVLSPGGTSVFTVEEHGVTVTVTGKEGNDYSVSIEVR</sequence>
<comment type="caution">
    <text evidence="1">The sequence shown here is derived from an EMBL/GenBank/DDBJ whole genome shotgun (WGS) entry which is preliminary data.</text>
</comment>
<evidence type="ECO:0000313" key="2">
    <source>
        <dbReference type="Proteomes" id="UP001163324"/>
    </source>
</evidence>
<accession>A0ACC0V0F0</accession>
<evidence type="ECO:0000313" key="1">
    <source>
        <dbReference type="EMBL" id="KAI9899761.1"/>
    </source>
</evidence>
<keyword evidence="2" id="KW-1185">Reference proteome</keyword>